<dbReference type="GO" id="GO:0016810">
    <property type="term" value="F:hydrolase activity, acting on carbon-nitrogen (but not peptide) bonds"/>
    <property type="evidence" value="ECO:0007669"/>
    <property type="project" value="InterPro"/>
</dbReference>
<organism evidence="3 4">
    <name type="scientific">Schizophyllum amplum</name>
    <dbReference type="NCBI Taxonomy" id="97359"/>
    <lineage>
        <taxon>Eukaryota</taxon>
        <taxon>Fungi</taxon>
        <taxon>Dikarya</taxon>
        <taxon>Basidiomycota</taxon>
        <taxon>Agaricomycotina</taxon>
        <taxon>Agaricomycetes</taxon>
        <taxon>Agaricomycetidae</taxon>
        <taxon>Agaricales</taxon>
        <taxon>Schizophyllaceae</taxon>
        <taxon>Schizophyllum</taxon>
    </lineage>
</organism>
<evidence type="ECO:0000313" key="3">
    <source>
        <dbReference type="EMBL" id="TRM59987.1"/>
    </source>
</evidence>
<dbReference type="CDD" id="cd01300">
    <property type="entry name" value="YtcJ_like"/>
    <property type="match status" value="1"/>
</dbReference>
<feature type="domain" description="Amidohydrolase 3" evidence="2">
    <location>
        <begin position="117"/>
        <end position="624"/>
    </location>
</feature>
<dbReference type="Pfam" id="PF07969">
    <property type="entry name" value="Amidohydro_3"/>
    <property type="match status" value="1"/>
</dbReference>
<keyword evidence="1" id="KW-1133">Transmembrane helix</keyword>
<dbReference type="SUPFAM" id="SSF51338">
    <property type="entry name" value="Composite domain of metallo-dependent hydrolases"/>
    <property type="match status" value="1"/>
</dbReference>
<dbReference type="PANTHER" id="PTHR22642:SF2">
    <property type="entry name" value="PROTEIN LONG AFTER FAR-RED 3"/>
    <property type="match status" value="1"/>
</dbReference>
<dbReference type="Proteomes" id="UP000320762">
    <property type="component" value="Unassembled WGS sequence"/>
</dbReference>
<evidence type="ECO:0000313" key="4">
    <source>
        <dbReference type="Proteomes" id="UP000320762"/>
    </source>
</evidence>
<gene>
    <name evidence="3" type="ORF">BD626DRAFT_140284</name>
</gene>
<sequence length="627" mass="68362">MASRTEKAPQPSLPIQTPRRARTWPLLVCILASGLAYLLWEFRENASKYAVCATAGVYTVDNDDSVAECFIVKGNVISAVGRRDQVVERDTTFPSMIGMVYQTILGKVTKVYDAPPGAIIVPGLADAHAHILQNGFKQQLQLESARSVHEYNRHLDIVTLLEAYLAAHPDVAADPDRWIQGMGWDQTKWPGQRFPTASDLSSPLLRDRFVALTRVDAHATWVSSRVLESMGSLPDTVEGGEIVRDADGNATGVFLDAAVSLIPTPLWSEADMKGYLDTTMQQALSFGLTSIHDAMATPEEIEFYMRQADAGKLPLHVYLMAHTPASQIDEIPRLENYGKHGRLSLRAVKMFTDGALGSWGAALLAPYTDRPETSGIMRASRANVTDEVRAYCRAGWQVNIHCIGDRANRLALDVFESVMEEDGVDPKVWRPRIEHAQIMTAEDLQRVGKMGVIPSVQPTHATSDMWYAEDRLGPDRIQGAYAYRTLREAASVLPLGSDFPVEGVNPLAGFYAAVARTAPDGSSPHGEGGWFPAQRLTRAQALRGMTRDAAYASFQESKMGRIQPGYAADFVVLDRNIMSEESTTAQPGETVGVTKAAEATPAGYTDPILATRVLATVVGGKVAYGSL</sequence>
<dbReference type="InterPro" id="IPR032466">
    <property type="entry name" value="Metal_Hydrolase"/>
</dbReference>
<protein>
    <submittedName>
        <fullName evidence="3">Amidohydrolase family-domain-containing protein</fullName>
    </submittedName>
</protein>
<keyword evidence="1" id="KW-0472">Membrane</keyword>
<dbReference type="OrthoDB" id="3501663at2759"/>
<dbReference type="Gene3D" id="3.20.20.140">
    <property type="entry name" value="Metal-dependent hydrolases"/>
    <property type="match status" value="1"/>
</dbReference>
<dbReference type="Gene3D" id="3.10.310.70">
    <property type="match status" value="1"/>
</dbReference>
<keyword evidence="3" id="KW-0378">Hydrolase</keyword>
<dbReference type="STRING" id="97359.A0A550C5B1"/>
<keyword evidence="4" id="KW-1185">Reference proteome</keyword>
<dbReference type="EMBL" id="VDMD01000024">
    <property type="protein sequence ID" value="TRM59987.1"/>
    <property type="molecule type" value="Genomic_DNA"/>
</dbReference>
<dbReference type="PANTHER" id="PTHR22642">
    <property type="entry name" value="IMIDAZOLONEPROPIONASE"/>
    <property type="match status" value="1"/>
</dbReference>
<accession>A0A550C5B1</accession>
<dbReference type="InterPro" id="IPR013108">
    <property type="entry name" value="Amidohydro_3"/>
</dbReference>
<proteinExistence type="predicted"/>
<dbReference type="Gene3D" id="2.30.40.10">
    <property type="entry name" value="Urease, subunit C, domain 1"/>
    <property type="match status" value="1"/>
</dbReference>
<dbReference type="InterPro" id="IPR033932">
    <property type="entry name" value="YtcJ-like"/>
</dbReference>
<keyword evidence="1" id="KW-0812">Transmembrane</keyword>
<feature type="transmembrane region" description="Helical" evidence="1">
    <location>
        <begin position="21"/>
        <end position="40"/>
    </location>
</feature>
<evidence type="ECO:0000259" key="2">
    <source>
        <dbReference type="Pfam" id="PF07969"/>
    </source>
</evidence>
<dbReference type="InterPro" id="IPR011059">
    <property type="entry name" value="Metal-dep_hydrolase_composite"/>
</dbReference>
<evidence type="ECO:0000256" key="1">
    <source>
        <dbReference type="SAM" id="Phobius"/>
    </source>
</evidence>
<comment type="caution">
    <text evidence="3">The sequence shown here is derived from an EMBL/GenBank/DDBJ whole genome shotgun (WGS) entry which is preliminary data.</text>
</comment>
<dbReference type="SUPFAM" id="SSF51556">
    <property type="entry name" value="Metallo-dependent hydrolases"/>
    <property type="match status" value="1"/>
</dbReference>
<name>A0A550C5B1_9AGAR</name>
<dbReference type="AlphaFoldDB" id="A0A550C5B1"/>
<reference evidence="3 4" key="1">
    <citation type="journal article" date="2019" name="New Phytol.">
        <title>Comparative genomics reveals unique wood-decay strategies and fruiting body development in the Schizophyllaceae.</title>
        <authorList>
            <person name="Almasi E."/>
            <person name="Sahu N."/>
            <person name="Krizsan K."/>
            <person name="Balint B."/>
            <person name="Kovacs G.M."/>
            <person name="Kiss B."/>
            <person name="Cseklye J."/>
            <person name="Drula E."/>
            <person name="Henrissat B."/>
            <person name="Nagy I."/>
            <person name="Chovatia M."/>
            <person name="Adam C."/>
            <person name="LaButti K."/>
            <person name="Lipzen A."/>
            <person name="Riley R."/>
            <person name="Grigoriev I.V."/>
            <person name="Nagy L.G."/>
        </authorList>
    </citation>
    <scope>NUCLEOTIDE SEQUENCE [LARGE SCALE GENOMIC DNA]</scope>
    <source>
        <strain evidence="3 4">NL-1724</strain>
    </source>
</reference>